<sequence length="85" mass="9907">MEQTYLTTLISLAFNISLLQFFLVQNFQAYSNTLKIFLDLFDSVLSLLESFAELNVPKHESFLQLKKWVSFVSDKVVELILNFHS</sequence>
<keyword evidence="1" id="KW-0812">Transmembrane</keyword>
<comment type="caution">
    <text evidence="2">The sequence shown here is derived from an EMBL/GenBank/DDBJ whole genome shotgun (WGS) entry which is preliminary data.</text>
</comment>
<name>A0AAN9FD92_CLITE</name>
<protein>
    <submittedName>
        <fullName evidence="2">Uncharacterized protein</fullName>
    </submittedName>
</protein>
<keyword evidence="1" id="KW-0472">Membrane</keyword>
<dbReference type="Proteomes" id="UP001359559">
    <property type="component" value="Unassembled WGS sequence"/>
</dbReference>
<keyword evidence="3" id="KW-1185">Reference proteome</keyword>
<dbReference type="EMBL" id="JAYKXN010000007">
    <property type="protein sequence ID" value="KAK7271830.1"/>
    <property type="molecule type" value="Genomic_DNA"/>
</dbReference>
<evidence type="ECO:0000256" key="1">
    <source>
        <dbReference type="SAM" id="Phobius"/>
    </source>
</evidence>
<evidence type="ECO:0000313" key="2">
    <source>
        <dbReference type="EMBL" id="KAK7271830.1"/>
    </source>
</evidence>
<dbReference type="AlphaFoldDB" id="A0AAN9FD92"/>
<accession>A0AAN9FD92</accession>
<organism evidence="2 3">
    <name type="scientific">Clitoria ternatea</name>
    <name type="common">Butterfly pea</name>
    <dbReference type="NCBI Taxonomy" id="43366"/>
    <lineage>
        <taxon>Eukaryota</taxon>
        <taxon>Viridiplantae</taxon>
        <taxon>Streptophyta</taxon>
        <taxon>Embryophyta</taxon>
        <taxon>Tracheophyta</taxon>
        <taxon>Spermatophyta</taxon>
        <taxon>Magnoliopsida</taxon>
        <taxon>eudicotyledons</taxon>
        <taxon>Gunneridae</taxon>
        <taxon>Pentapetalae</taxon>
        <taxon>rosids</taxon>
        <taxon>fabids</taxon>
        <taxon>Fabales</taxon>
        <taxon>Fabaceae</taxon>
        <taxon>Papilionoideae</taxon>
        <taxon>50 kb inversion clade</taxon>
        <taxon>NPAAA clade</taxon>
        <taxon>indigoferoid/millettioid clade</taxon>
        <taxon>Phaseoleae</taxon>
        <taxon>Clitoria</taxon>
    </lineage>
</organism>
<proteinExistence type="predicted"/>
<reference evidence="2 3" key="1">
    <citation type="submission" date="2024-01" db="EMBL/GenBank/DDBJ databases">
        <title>The genomes of 5 underutilized Papilionoideae crops provide insights into root nodulation and disease resistance.</title>
        <authorList>
            <person name="Yuan L."/>
        </authorList>
    </citation>
    <scope>NUCLEOTIDE SEQUENCE [LARGE SCALE GENOMIC DNA]</scope>
    <source>
        <strain evidence="2">LY-2023</strain>
        <tissue evidence="2">Leaf</tissue>
    </source>
</reference>
<feature type="transmembrane region" description="Helical" evidence="1">
    <location>
        <begin position="6"/>
        <end position="24"/>
    </location>
</feature>
<keyword evidence="1" id="KW-1133">Transmembrane helix</keyword>
<gene>
    <name evidence="2" type="ORF">RJT34_28045</name>
</gene>
<evidence type="ECO:0000313" key="3">
    <source>
        <dbReference type="Proteomes" id="UP001359559"/>
    </source>
</evidence>